<keyword evidence="5" id="KW-1185">Reference proteome</keyword>
<organism evidence="3 4">
    <name type="scientific">Paenibacillus campinasensis</name>
    <dbReference type="NCBI Taxonomy" id="66347"/>
    <lineage>
        <taxon>Bacteria</taxon>
        <taxon>Bacillati</taxon>
        <taxon>Bacillota</taxon>
        <taxon>Bacilli</taxon>
        <taxon>Bacillales</taxon>
        <taxon>Paenibacillaceae</taxon>
        <taxon>Paenibacillus</taxon>
    </lineage>
</organism>
<keyword evidence="1" id="KW-0472">Membrane</keyword>
<evidence type="ECO:0000313" key="3">
    <source>
        <dbReference type="EMBL" id="PAD79275.1"/>
    </source>
</evidence>
<dbReference type="AlphaFoldDB" id="A0A268F1L8"/>
<proteinExistence type="predicted"/>
<reference evidence="3 4" key="1">
    <citation type="submission" date="2017-07" db="EMBL/GenBank/DDBJ databases">
        <title>Isolation and whole genome analysis of endospore-forming bacteria from heroin.</title>
        <authorList>
            <person name="Kalinowski J."/>
            <person name="Ahrens B."/>
            <person name="Al-Dilaimi A."/>
            <person name="Winkler A."/>
            <person name="Wibberg D."/>
            <person name="Schleenbecker U."/>
            <person name="Ruckert C."/>
            <person name="Wolfel R."/>
            <person name="Grass G."/>
        </authorList>
    </citation>
    <scope>NUCLEOTIDE SEQUENCE [LARGE SCALE GENOMIC DNA]</scope>
    <source>
        <strain evidence="3 4">7537-G1</strain>
    </source>
</reference>
<reference evidence="2 5" key="2">
    <citation type="submission" date="2019-11" db="EMBL/GenBank/DDBJ databases">
        <title>Draft genome sequences of five Paenibacillus species of dairy origin.</title>
        <authorList>
            <person name="Olajide A.M."/>
            <person name="Chen S."/>
            <person name="Lapointe G."/>
        </authorList>
    </citation>
    <scope>NUCLEOTIDE SEQUENCE [LARGE SCALE GENOMIC DNA]</scope>
    <source>
        <strain evidence="2 5">3CS1</strain>
    </source>
</reference>
<keyword evidence="1" id="KW-0812">Transmembrane</keyword>
<dbReference type="EMBL" id="WOAA01000003">
    <property type="protein sequence ID" value="MUG65687.1"/>
    <property type="molecule type" value="Genomic_DNA"/>
</dbReference>
<dbReference type="Proteomes" id="UP000435177">
    <property type="component" value="Unassembled WGS sequence"/>
</dbReference>
<dbReference type="RefSeq" id="WP_095263871.1">
    <property type="nucleotide sequence ID" value="NZ_NPBY01000013.1"/>
</dbReference>
<keyword evidence="1" id="KW-1133">Transmembrane helix</keyword>
<evidence type="ECO:0000313" key="5">
    <source>
        <dbReference type="Proteomes" id="UP000435177"/>
    </source>
</evidence>
<feature type="transmembrane region" description="Helical" evidence="1">
    <location>
        <begin position="7"/>
        <end position="26"/>
    </location>
</feature>
<name>A0A268F1L8_9BACL</name>
<dbReference type="EMBL" id="NPBY01000013">
    <property type="protein sequence ID" value="PAD79275.1"/>
    <property type="molecule type" value="Genomic_DNA"/>
</dbReference>
<comment type="caution">
    <text evidence="3">The sequence shown here is derived from an EMBL/GenBank/DDBJ whole genome shotgun (WGS) entry which is preliminary data.</text>
</comment>
<evidence type="ECO:0000313" key="4">
    <source>
        <dbReference type="Proteomes" id="UP000215596"/>
    </source>
</evidence>
<accession>A0A268F1L8</accession>
<evidence type="ECO:0000313" key="2">
    <source>
        <dbReference type="EMBL" id="MUG65687.1"/>
    </source>
</evidence>
<feature type="transmembrane region" description="Helical" evidence="1">
    <location>
        <begin position="38"/>
        <end position="59"/>
    </location>
</feature>
<gene>
    <name evidence="3" type="ORF">CHH67_04910</name>
    <name evidence="2" type="ORF">GNP94_06645</name>
</gene>
<evidence type="ECO:0008006" key="6">
    <source>
        <dbReference type="Google" id="ProtNLM"/>
    </source>
</evidence>
<sequence>MNKLLRSPFWSVLSMVIITLFMIIKIEAQRLPTWLYTLSYAALAVCFIFILSWLVAVLIHNRRHPKQKVKWHLFYPVEFREEDEGMRWLTYMACRKVYIMFYVALPLILLVLFLFPEHRSLPVLLIGALAVSQYCMYWSVIRKANIGEDET</sequence>
<feature type="transmembrane region" description="Helical" evidence="1">
    <location>
        <begin position="121"/>
        <end position="141"/>
    </location>
</feature>
<protein>
    <recommendedName>
        <fullName evidence="6">DUF3169 family protein</fullName>
    </recommendedName>
</protein>
<dbReference type="OrthoDB" id="2426546at2"/>
<dbReference type="Proteomes" id="UP000215596">
    <property type="component" value="Unassembled WGS sequence"/>
</dbReference>
<evidence type="ECO:0000256" key="1">
    <source>
        <dbReference type="SAM" id="Phobius"/>
    </source>
</evidence>
<feature type="transmembrane region" description="Helical" evidence="1">
    <location>
        <begin position="97"/>
        <end position="115"/>
    </location>
</feature>